<dbReference type="GO" id="GO:0016887">
    <property type="term" value="F:ATP hydrolysis activity"/>
    <property type="evidence" value="ECO:0007669"/>
    <property type="project" value="InterPro"/>
</dbReference>
<evidence type="ECO:0000256" key="4">
    <source>
        <dbReference type="ARBA" id="ARBA00022840"/>
    </source>
</evidence>
<dbReference type="GO" id="GO:0034040">
    <property type="term" value="F:ATPase-coupled lipid transmembrane transporter activity"/>
    <property type="evidence" value="ECO:0007669"/>
    <property type="project" value="TreeGrafter"/>
</dbReference>
<dbReference type="InterPro" id="IPR003439">
    <property type="entry name" value="ABC_transporter-like_ATP-bd"/>
</dbReference>
<protein>
    <submittedName>
        <fullName evidence="10">ATP-binding cassette domain-containing protein</fullName>
    </submittedName>
</protein>
<dbReference type="RefSeq" id="WP_155042674.1">
    <property type="nucleotide sequence ID" value="NZ_WMII01000001.1"/>
</dbReference>
<proteinExistence type="predicted"/>
<dbReference type="InterPro" id="IPR027417">
    <property type="entry name" value="P-loop_NTPase"/>
</dbReference>
<evidence type="ECO:0000313" key="11">
    <source>
        <dbReference type="Proteomes" id="UP000478740"/>
    </source>
</evidence>
<dbReference type="InterPro" id="IPR039421">
    <property type="entry name" value="Type_1_exporter"/>
</dbReference>
<keyword evidence="5 7" id="KW-1133">Transmembrane helix</keyword>
<dbReference type="InterPro" id="IPR003593">
    <property type="entry name" value="AAA+_ATPase"/>
</dbReference>
<accession>A0A6L6IRE1</accession>
<dbReference type="AlphaFoldDB" id="A0A6L6IRE1"/>
<dbReference type="PANTHER" id="PTHR24221:SF654">
    <property type="entry name" value="ATP-BINDING CASSETTE SUB-FAMILY B MEMBER 6"/>
    <property type="match status" value="1"/>
</dbReference>
<dbReference type="Gene3D" id="1.20.1560.10">
    <property type="entry name" value="ABC transporter type 1, transmembrane domain"/>
    <property type="match status" value="1"/>
</dbReference>
<name>A0A6L6IRE1_9RHOB</name>
<dbReference type="PROSITE" id="PS50893">
    <property type="entry name" value="ABC_TRANSPORTER_2"/>
    <property type="match status" value="1"/>
</dbReference>
<keyword evidence="4 10" id="KW-0067">ATP-binding</keyword>
<keyword evidence="2 7" id="KW-0812">Transmembrane</keyword>
<gene>
    <name evidence="10" type="ORF">GL284_00400</name>
</gene>
<feature type="transmembrane region" description="Helical" evidence="7">
    <location>
        <begin position="158"/>
        <end position="178"/>
    </location>
</feature>
<dbReference type="InterPro" id="IPR017871">
    <property type="entry name" value="ABC_transporter-like_CS"/>
</dbReference>
<dbReference type="EMBL" id="WMII01000001">
    <property type="protein sequence ID" value="MTH62723.1"/>
    <property type="molecule type" value="Genomic_DNA"/>
</dbReference>
<dbReference type="PROSITE" id="PS50929">
    <property type="entry name" value="ABC_TM1F"/>
    <property type="match status" value="1"/>
</dbReference>
<dbReference type="InterPro" id="IPR011527">
    <property type="entry name" value="ABC1_TM_dom"/>
</dbReference>
<dbReference type="Gene3D" id="3.40.50.300">
    <property type="entry name" value="P-loop containing nucleotide triphosphate hydrolases"/>
    <property type="match status" value="1"/>
</dbReference>
<evidence type="ECO:0000259" key="9">
    <source>
        <dbReference type="PROSITE" id="PS50929"/>
    </source>
</evidence>
<dbReference type="GO" id="GO:0005886">
    <property type="term" value="C:plasma membrane"/>
    <property type="evidence" value="ECO:0007669"/>
    <property type="project" value="UniProtKB-SubCell"/>
</dbReference>
<feature type="domain" description="ABC transmembrane type-1" evidence="9">
    <location>
        <begin position="18"/>
        <end position="298"/>
    </location>
</feature>
<comment type="caution">
    <text evidence="10">The sequence shown here is derived from an EMBL/GenBank/DDBJ whole genome shotgun (WGS) entry which is preliminary data.</text>
</comment>
<dbReference type="PROSITE" id="PS00211">
    <property type="entry name" value="ABC_TRANSPORTER_1"/>
    <property type="match status" value="1"/>
</dbReference>
<dbReference type="GO" id="GO:0140359">
    <property type="term" value="F:ABC-type transporter activity"/>
    <property type="evidence" value="ECO:0007669"/>
    <property type="project" value="InterPro"/>
</dbReference>
<dbReference type="SUPFAM" id="SSF52540">
    <property type="entry name" value="P-loop containing nucleoside triphosphate hydrolases"/>
    <property type="match status" value="1"/>
</dbReference>
<keyword evidence="11" id="KW-1185">Reference proteome</keyword>
<dbReference type="SUPFAM" id="SSF90123">
    <property type="entry name" value="ABC transporter transmembrane region"/>
    <property type="match status" value="1"/>
</dbReference>
<feature type="domain" description="ABC transporter" evidence="8">
    <location>
        <begin position="297"/>
        <end position="506"/>
    </location>
</feature>
<sequence length="510" mass="53274">MMRQIWRVMAASGGMRRALALAVLVVMAGVGLLMLSGWFISAAAIAGAGAVFDVFRPAASVRGLALIRTAARYGERVLGHDATLRAVAGLRGAVLAGLGALPWDAMQRLRRGSALSRVVADTDLLDGLPLRIVLPAAAGAAVLAASFALMVWLADWQVAAWVVGCHLIATLAAGLWGLRRSGQVAAGAVAAERAFRSHALDLIAARDDLAVYGQLDAQIDRAMQAEARACRANAVLEGTERRVAMAQELARLAAMAGALVLGAQAQLSPAIIAMCFFAGLALAEATAPMRRAVADWGRIRDAASRVAPMLGRPAARIAPPQPALPLIVDGIRIGPGQMLGLQGRSGAGKSTLLSQIAGLIPPTAPITLAGRPVQDWSEAELRAVLTLVPQRPALIAGSLRDNLALADPAATDARMQRLLDAMRLPYPLDHRLGDGGQGLSGGEARRLAIARALLRKPLILLLDEPTEGLDAALADVIMREILLISCDISVVAASHRPCDLRAASAVIRLE</sequence>
<evidence type="ECO:0000256" key="6">
    <source>
        <dbReference type="ARBA" id="ARBA00023136"/>
    </source>
</evidence>
<evidence type="ECO:0000256" key="5">
    <source>
        <dbReference type="ARBA" id="ARBA00022989"/>
    </source>
</evidence>
<evidence type="ECO:0000259" key="8">
    <source>
        <dbReference type="PROSITE" id="PS50893"/>
    </source>
</evidence>
<dbReference type="SMART" id="SM00382">
    <property type="entry name" value="AAA"/>
    <property type="match status" value="1"/>
</dbReference>
<evidence type="ECO:0000256" key="3">
    <source>
        <dbReference type="ARBA" id="ARBA00022741"/>
    </source>
</evidence>
<comment type="subcellular location">
    <subcellularLocation>
        <location evidence="1">Cell membrane</location>
        <topology evidence="1">Multi-pass membrane protein</topology>
    </subcellularLocation>
</comment>
<evidence type="ECO:0000256" key="2">
    <source>
        <dbReference type="ARBA" id="ARBA00022692"/>
    </source>
</evidence>
<dbReference type="Proteomes" id="UP000478740">
    <property type="component" value="Unassembled WGS sequence"/>
</dbReference>
<feature type="transmembrane region" description="Helical" evidence="7">
    <location>
        <begin position="132"/>
        <end position="152"/>
    </location>
</feature>
<dbReference type="PANTHER" id="PTHR24221">
    <property type="entry name" value="ATP-BINDING CASSETTE SUB-FAMILY B"/>
    <property type="match status" value="1"/>
</dbReference>
<dbReference type="Pfam" id="PF00005">
    <property type="entry name" value="ABC_tran"/>
    <property type="match status" value="1"/>
</dbReference>
<evidence type="ECO:0000313" key="10">
    <source>
        <dbReference type="EMBL" id="MTH62723.1"/>
    </source>
</evidence>
<dbReference type="InterPro" id="IPR036640">
    <property type="entry name" value="ABC1_TM_sf"/>
</dbReference>
<evidence type="ECO:0000256" key="1">
    <source>
        <dbReference type="ARBA" id="ARBA00004651"/>
    </source>
</evidence>
<evidence type="ECO:0000256" key="7">
    <source>
        <dbReference type="SAM" id="Phobius"/>
    </source>
</evidence>
<organism evidence="10 11">
    <name type="scientific">Paracoccus shanxieyensis</name>
    <dbReference type="NCBI Taxonomy" id="2675752"/>
    <lineage>
        <taxon>Bacteria</taxon>
        <taxon>Pseudomonadati</taxon>
        <taxon>Pseudomonadota</taxon>
        <taxon>Alphaproteobacteria</taxon>
        <taxon>Rhodobacterales</taxon>
        <taxon>Paracoccaceae</taxon>
        <taxon>Paracoccus</taxon>
    </lineage>
</organism>
<keyword evidence="6 7" id="KW-0472">Membrane</keyword>
<reference evidence="10 11" key="1">
    <citation type="submission" date="2019-11" db="EMBL/GenBank/DDBJ databases">
        <authorList>
            <person name="Dong K."/>
        </authorList>
    </citation>
    <scope>NUCLEOTIDE SEQUENCE [LARGE SCALE GENOMIC DNA]</scope>
    <source>
        <strain evidence="10 11">DK608</strain>
    </source>
</reference>
<keyword evidence="3" id="KW-0547">Nucleotide-binding</keyword>
<dbReference type="GO" id="GO:0005524">
    <property type="term" value="F:ATP binding"/>
    <property type="evidence" value="ECO:0007669"/>
    <property type="project" value="UniProtKB-KW"/>
</dbReference>